<proteinExistence type="predicted"/>
<dbReference type="Gene3D" id="1.10.357.10">
    <property type="entry name" value="Tetracycline Repressor, domain 2"/>
    <property type="match status" value="1"/>
</dbReference>
<dbReference type="GO" id="GO:0003700">
    <property type="term" value="F:DNA-binding transcription factor activity"/>
    <property type="evidence" value="ECO:0007669"/>
    <property type="project" value="TreeGrafter"/>
</dbReference>
<evidence type="ECO:0000259" key="3">
    <source>
        <dbReference type="PROSITE" id="PS50977"/>
    </source>
</evidence>
<feature type="DNA-binding region" description="H-T-H motif" evidence="2">
    <location>
        <begin position="45"/>
        <end position="64"/>
    </location>
</feature>
<dbReference type="Pfam" id="PF00440">
    <property type="entry name" value="TetR_N"/>
    <property type="match status" value="1"/>
</dbReference>
<dbReference type="InterPro" id="IPR036388">
    <property type="entry name" value="WH-like_DNA-bd_sf"/>
</dbReference>
<dbReference type="SUPFAM" id="SSF46689">
    <property type="entry name" value="Homeodomain-like"/>
    <property type="match status" value="1"/>
</dbReference>
<gene>
    <name evidence="4" type="ORF">AVDCRST_MAG81-2454</name>
</gene>
<dbReference type="InterPro" id="IPR050109">
    <property type="entry name" value="HTH-type_TetR-like_transc_reg"/>
</dbReference>
<feature type="domain" description="HTH tetR-type" evidence="3">
    <location>
        <begin position="22"/>
        <end position="82"/>
    </location>
</feature>
<reference evidence="4" key="1">
    <citation type="submission" date="2020-02" db="EMBL/GenBank/DDBJ databases">
        <authorList>
            <person name="Meier V. D."/>
        </authorList>
    </citation>
    <scope>NUCLEOTIDE SEQUENCE</scope>
    <source>
        <strain evidence="4">AVDCRST_MAG81</strain>
    </source>
</reference>
<dbReference type="InterPro" id="IPR041669">
    <property type="entry name" value="TetR_C_15"/>
</dbReference>
<dbReference type="PRINTS" id="PR00455">
    <property type="entry name" value="HTHTETR"/>
</dbReference>
<dbReference type="AlphaFoldDB" id="A0A6J4VIT7"/>
<accession>A0A6J4VIT7</accession>
<dbReference type="InterPro" id="IPR009057">
    <property type="entry name" value="Homeodomain-like_sf"/>
</dbReference>
<name>A0A6J4VIT7_9CYAN</name>
<sequence>MLGQEVLNEHPLRRVPRQRRSRERVERLLDAAAEVFAEAGYDAATTHLIAKRAGTAVGSFYQFFPDKRAVFRALEERHHRQVQEFQARLLVPEIVQLPLKQMVQRIVKMSIRFFDDPAPRVMFMLYYTTPQLFERFDEGFIRQMVQTAAGLFLARNPALTPAKADVIAEVFIQSFNHLMLVALRSKEDRQQKLYQEIEELLVAYLWPHDGKEKETEQMILPAEMQNLSQRQRSALAWAMQQGEMTIQQFEALCSGESRRTLQRDLKALVEQGWLEAAGETNQRVYRPTNRSWQSCDSL</sequence>
<protein>
    <submittedName>
        <fullName evidence="4">Transcriptional regulator, AcrR family</fullName>
    </submittedName>
</protein>
<dbReference type="EMBL" id="CADCWO010000136">
    <property type="protein sequence ID" value="CAA9577555.1"/>
    <property type="molecule type" value="Genomic_DNA"/>
</dbReference>
<dbReference type="PROSITE" id="PS50977">
    <property type="entry name" value="HTH_TETR_2"/>
    <property type="match status" value="1"/>
</dbReference>
<dbReference type="InterPro" id="IPR036390">
    <property type="entry name" value="WH_DNA-bd_sf"/>
</dbReference>
<dbReference type="GO" id="GO:0000976">
    <property type="term" value="F:transcription cis-regulatory region binding"/>
    <property type="evidence" value="ECO:0007669"/>
    <property type="project" value="TreeGrafter"/>
</dbReference>
<evidence type="ECO:0000256" key="1">
    <source>
        <dbReference type="ARBA" id="ARBA00023125"/>
    </source>
</evidence>
<dbReference type="Pfam" id="PF17918">
    <property type="entry name" value="TetR_C_15"/>
    <property type="match status" value="1"/>
</dbReference>
<evidence type="ECO:0000313" key="4">
    <source>
        <dbReference type="EMBL" id="CAA9577555.1"/>
    </source>
</evidence>
<dbReference type="SUPFAM" id="SSF46785">
    <property type="entry name" value="Winged helix' DNA-binding domain"/>
    <property type="match status" value="1"/>
</dbReference>
<evidence type="ECO:0000256" key="2">
    <source>
        <dbReference type="PROSITE-ProRule" id="PRU00335"/>
    </source>
</evidence>
<keyword evidence="1 2" id="KW-0238">DNA-binding</keyword>
<dbReference type="InterPro" id="IPR001647">
    <property type="entry name" value="HTH_TetR"/>
</dbReference>
<organism evidence="4">
    <name type="scientific">uncultured Synechococcales cyanobacterium</name>
    <dbReference type="NCBI Taxonomy" id="1936017"/>
    <lineage>
        <taxon>Bacteria</taxon>
        <taxon>Bacillati</taxon>
        <taxon>Cyanobacteriota</taxon>
        <taxon>Cyanophyceae</taxon>
        <taxon>Synechococcales</taxon>
        <taxon>environmental samples</taxon>
    </lineage>
</organism>
<dbReference type="Gene3D" id="1.10.10.10">
    <property type="entry name" value="Winged helix-like DNA-binding domain superfamily/Winged helix DNA-binding domain"/>
    <property type="match status" value="1"/>
</dbReference>
<dbReference type="PANTHER" id="PTHR30055">
    <property type="entry name" value="HTH-TYPE TRANSCRIPTIONAL REGULATOR RUTR"/>
    <property type="match status" value="1"/>
</dbReference>
<dbReference type="PANTHER" id="PTHR30055:SF226">
    <property type="entry name" value="HTH-TYPE TRANSCRIPTIONAL REGULATOR PKSA"/>
    <property type="match status" value="1"/>
</dbReference>